<dbReference type="OrthoDB" id="208567at2"/>
<sequence length="437" mass="49478">MLGSPGRIRGAVKRNIWDYHITASVCVLFLALTLSGCGNDTTVSGLPRYSTPSSKPLPAEYQVLAKHLGMVLKSDPAQLQKKRETSEVMAELQSALLDLREIKSNDNEIMYVSDQVRDAVTVILERLDNLNSLPKPSDEGTLFVGSFIDGFFGNFAGGYHRGLDAEAKQNALNSEMQPLLAAIDRIDAAQKMLPKIAEKYSATLGDSTGLIYVDFNESWGDSGPDDWLFLKNLGETLEDCTILVELTGANGEVRKNVHFLKTWPESASMWGRYQNGEKILGRTVDRTTVTYVKEMRVTIYSPQFATRIYYKYKGDEKDKDVAYRCEKLTFQGEYQPYEAGVIWDTQRGARFTMNGLSFLPKCRVNLTFRKEDQEKIWYWDYDSWTKGETKKCYTPAEGLGFDPDSIDFEVSFPHTNYKHKETLKVVQGSNRLVKIQE</sequence>
<dbReference type="AlphaFoldDB" id="A0A517PPW7"/>
<name>A0A517PPW7_9PLAN</name>
<dbReference type="Proteomes" id="UP000320421">
    <property type="component" value="Chromosome"/>
</dbReference>
<evidence type="ECO:0000313" key="2">
    <source>
        <dbReference type="Proteomes" id="UP000320421"/>
    </source>
</evidence>
<accession>A0A517PPW7</accession>
<proteinExistence type="predicted"/>
<organism evidence="1 2">
    <name type="scientific">Gimesia chilikensis</name>
    <dbReference type="NCBI Taxonomy" id="2605989"/>
    <lineage>
        <taxon>Bacteria</taxon>
        <taxon>Pseudomonadati</taxon>
        <taxon>Planctomycetota</taxon>
        <taxon>Planctomycetia</taxon>
        <taxon>Planctomycetales</taxon>
        <taxon>Planctomycetaceae</taxon>
        <taxon>Gimesia</taxon>
    </lineage>
</organism>
<protein>
    <submittedName>
        <fullName evidence="1">Uncharacterized protein</fullName>
    </submittedName>
</protein>
<keyword evidence="2" id="KW-1185">Reference proteome</keyword>
<evidence type="ECO:0000313" key="1">
    <source>
        <dbReference type="EMBL" id="QDT21409.1"/>
    </source>
</evidence>
<gene>
    <name evidence="1" type="ORF">HG66A1_32100</name>
</gene>
<dbReference type="EMBL" id="CP036266">
    <property type="protein sequence ID" value="QDT21409.1"/>
    <property type="molecule type" value="Genomic_DNA"/>
</dbReference>
<dbReference type="RefSeq" id="WP_145185694.1">
    <property type="nucleotide sequence ID" value="NZ_CP036266.1"/>
</dbReference>
<reference evidence="1 2" key="1">
    <citation type="submission" date="2019-02" db="EMBL/GenBank/DDBJ databases">
        <title>Deep-cultivation of Planctomycetes and their phenomic and genomic characterization uncovers novel biology.</title>
        <authorList>
            <person name="Wiegand S."/>
            <person name="Jogler M."/>
            <person name="Boedeker C."/>
            <person name="Pinto D."/>
            <person name="Vollmers J."/>
            <person name="Rivas-Marin E."/>
            <person name="Kohn T."/>
            <person name="Peeters S.H."/>
            <person name="Heuer A."/>
            <person name="Rast P."/>
            <person name="Oberbeckmann S."/>
            <person name="Bunk B."/>
            <person name="Jeske O."/>
            <person name="Meyerdierks A."/>
            <person name="Storesund J.E."/>
            <person name="Kallscheuer N."/>
            <person name="Luecker S."/>
            <person name="Lage O.M."/>
            <person name="Pohl T."/>
            <person name="Merkel B.J."/>
            <person name="Hornburger P."/>
            <person name="Mueller R.-W."/>
            <person name="Bruemmer F."/>
            <person name="Labrenz M."/>
            <person name="Spormann A.M."/>
            <person name="Op den Camp H."/>
            <person name="Overmann J."/>
            <person name="Amann R."/>
            <person name="Jetten M.S.M."/>
            <person name="Mascher T."/>
            <person name="Medema M.H."/>
            <person name="Devos D.P."/>
            <person name="Kaster A.-K."/>
            <person name="Ovreas L."/>
            <person name="Rohde M."/>
            <person name="Galperin M.Y."/>
            <person name="Jogler C."/>
        </authorList>
    </citation>
    <scope>NUCLEOTIDE SEQUENCE [LARGE SCALE GENOMIC DNA]</scope>
    <source>
        <strain evidence="1 2">HG66A1</strain>
    </source>
</reference>